<feature type="compositionally biased region" description="Basic and acidic residues" evidence="5">
    <location>
        <begin position="12"/>
        <end position="26"/>
    </location>
</feature>
<evidence type="ECO:0000259" key="6">
    <source>
        <dbReference type="PROSITE" id="PS51469"/>
    </source>
</evidence>
<evidence type="ECO:0000256" key="4">
    <source>
        <dbReference type="ARBA" id="ARBA00023136"/>
    </source>
</evidence>
<name>A0A401H5L4_9APHY</name>
<dbReference type="Pfam" id="PF07738">
    <property type="entry name" value="Sad1_UNC"/>
    <property type="match status" value="1"/>
</dbReference>
<comment type="caution">
    <text evidence="7">The sequence shown here is derived from an EMBL/GenBank/DDBJ whole genome shotgun (WGS) entry which is preliminary data.</text>
</comment>
<sequence length="323" mass="35627">MDNPRRFGPGEFLKEHASFSEREQKSSKSSISELRTLKLAPESPPDSHGEDLRVNCLDINPNNGERLIVSQKHSSRPSEKHAQATSATALLKLTVRHALSALIVTVLVDFAMKFSCFDKAFVPSIFEDYIPNMWSCASSTADANSFSPPFTYGTYPVTTPRHSVCFDGRLQGSPDYASYAMGARPIQAMISASYAFPERADIAFMRRIFSSRGVVPQPPAVLLSESVEPGKCWPMAGSSGYIGIKLSYTIFVTNVTVDHVPTTSLRDVRTAPRSLLLWGLAQDESVKREALDVELFQSLPATLKETSLRDTPSFCWAVCSMML</sequence>
<keyword evidence="2" id="KW-0812">Transmembrane</keyword>
<evidence type="ECO:0000256" key="2">
    <source>
        <dbReference type="ARBA" id="ARBA00022692"/>
    </source>
</evidence>
<gene>
    <name evidence="7" type="ORF">SCP_1603330</name>
</gene>
<dbReference type="PANTHER" id="PTHR12911:SF8">
    <property type="entry name" value="KLAROID PROTEIN-RELATED"/>
    <property type="match status" value="1"/>
</dbReference>
<dbReference type="STRING" id="139825.A0A401H5L4"/>
<keyword evidence="4" id="KW-0472">Membrane</keyword>
<feature type="region of interest" description="Disordered" evidence="5">
    <location>
        <begin position="1"/>
        <end position="51"/>
    </location>
</feature>
<keyword evidence="3" id="KW-1133">Transmembrane helix</keyword>
<protein>
    <recommendedName>
        <fullName evidence="6">SUN domain-containing protein</fullName>
    </recommendedName>
</protein>
<dbReference type="InterPro" id="IPR012919">
    <property type="entry name" value="SUN_dom"/>
</dbReference>
<keyword evidence="8" id="KW-1185">Reference proteome</keyword>
<dbReference type="PANTHER" id="PTHR12911">
    <property type="entry name" value="SAD1/UNC-84-LIKE PROTEIN-RELATED"/>
    <property type="match status" value="1"/>
</dbReference>
<dbReference type="AlphaFoldDB" id="A0A401H5L4"/>
<proteinExistence type="predicted"/>
<dbReference type="Proteomes" id="UP000287166">
    <property type="component" value="Unassembled WGS sequence"/>
</dbReference>
<dbReference type="OrthoDB" id="342281at2759"/>
<dbReference type="EMBL" id="BFAD01000016">
    <property type="protein sequence ID" value="GBE89669.1"/>
    <property type="molecule type" value="Genomic_DNA"/>
</dbReference>
<evidence type="ECO:0000256" key="1">
    <source>
        <dbReference type="ARBA" id="ARBA00004370"/>
    </source>
</evidence>
<evidence type="ECO:0000256" key="3">
    <source>
        <dbReference type="ARBA" id="ARBA00022989"/>
    </source>
</evidence>
<feature type="domain" description="SUN" evidence="6">
    <location>
        <begin position="182"/>
        <end position="323"/>
    </location>
</feature>
<comment type="subcellular location">
    <subcellularLocation>
        <location evidence="1">Membrane</location>
    </subcellularLocation>
</comment>
<reference evidence="7 8" key="1">
    <citation type="journal article" date="2018" name="Sci. Rep.">
        <title>Genome sequence of the cauliflower mushroom Sparassis crispa (Hanabiratake) and its association with beneficial usage.</title>
        <authorList>
            <person name="Kiyama R."/>
            <person name="Furutani Y."/>
            <person name="Kawaguchi K."/>
            <person name="Nakanishi T."/>
        </authorList>
    </citation>
    <scope>NUCLEOTIDE SEQUENCE [LARGE SCALE GENOMIC DNA]</scope>
</reference>
<accession>A0A401H5L4</accession>
<dbReference type="RefSeq" id="XP_027620582.1">
    <property type="nucleotide sequence ID" value="XM_027764781.1"/>
</dbReference>
<dbReference type="Gene3D" id="2.60.120.260">
    <property type="entry name" value="Galactose-binding domain-like"/>
    <property type="match status" value="1"/>
</dbReference>
<dbReference type="InParanoid" id="A0A401H5L4"/>
<dbReference type="GO" id="GO:0043495">
    <property type="term" value="F:protein-membrane adaptor activity"/>
    <property type="evidence" value="ECO:0007669"/>
    <property type="project" value="TreeGrafter"/>
</dbReference>
<evidence type="ECO:0000256" key="5">
    <source>
        <dbReference type="SAM" id="MobiDB-lite"/>
    </source>
</evidence>
<dbReference type="PROSITE" id="PS51469">
    <property type="entry name" value="SUN"/>
    <property type="match status" value="1"/>
</dbReference>
<dbReference type="InterPro" id="IPR045119">
    <property type="entry name" value="SUN1-5"/>
</dbReference>
<evidence type="ECO:0000313" key="7">
    <source>
        <dbReference type="EMBL" id="GBE89669.1"/>
    </source>
</evidence>
<dbReference type="GeneID" id="38786586"/>
<organism evidence="7 8">
    <name type="scientific">Sparassis crispa</name>
    <dbReference type="NCBI Taxonomy" id="139825"/>
    <lineage>
        <taxon>Eukaryota</taxon>
        <taxon>Fungi</taxon>
        <taxon>Dikarya</taxon>
        <taxon>Basidiomycota</taxon>
        <taxon>Agaricomycotina</taxon>
        <taxon>Agaricomycetes</taxon>
        <taxon>Polyporales</taxon>
        <taxon>Sparassidaceae</taxon>
        <taxon>Sparassis</taxon>
    </lineage>
</organism>
<dbReference type="GO" id="GO:0034993">
    <property type="term" value="C:meiotic nuclear membrane microtubule tethering complex"/>
    <property type="evidence" value="ECO:0007669"/>
    <property type="project" value="TreeGrafter"/>
</dbReference>
<evidence type="ECO:0000313" key="8">
    <source>
        <dbReference type="Proteomes" id="UP000287166"/>
    </source>
</evidence>